<dbReference type="AlphaFoldDB" id="A0A6B9VC11"/>
<dbReference type="EMBL" id="CP031001">
    <property type="protein sequence ID" value="QHN79120.1"/>
    <property type="molecule type" value="Genomic_DNA"/>
</dbReference>
<evidence type="ECO:0000313" key="2">
    <source>
        <dbReference type="Proteomes" id="UP000464620"/>
    </source>
</evidence>
<sequence>MVGTQADDVFFMFSLKISCSITTGSKKMRKSAFGSLFLVQFLAAAKELDFECLCDGLIMRSCCLMLENQVFDGSEVVVVAAGKRGFPAMKFMIFDVFLMCI</sequence>
<organism evidence="1 2">
    <name type="scientific">Arachis hypogaea</name>
    <name type="common">Peanut</name>
    <dbReference type="NCBI Taxonomy" id="3818"/>
    <lineage>
        <taxon>Eukaryota</taxon>
        <taxon>Viridiplantae</taxon>
        <taxon>Streptophyta</taxon>
        <taxon>Embryophyta</taxon>
        <taxon>Tracheophyta</taxon>
        <taxon>Spermatophyta</taxon>
        <taxon>Magnoliopsida</taxon>
        <taxon>eudicotyledons</taxon>
        <taxon>Gunneridae</taxon>
        <taxon>Pentapetalae</taxon>
        <taxon>rosids</taxon>
        <taxon>fabids</taxon>
        <taxon>Fabales</taxon>
        <taxon>Fabaceae</taxon>
        <taxon>Papilionoideae</taxon>
        <taxon>50 kb inversion clade</taxon>
        <taxon>dalbergioids sensu lato</taxon>
        <taxon>Dalbergieae</taxon>
        <taxon>Pterocarpus clade</taxon>
        <taxon>Arachis</taxon>
    </lineage>
</organism>
<name>A0A6B9VC11_ARAHY</name>
<accession>A0A6B9VC11</accession>
<proteinExistence type="predicted"/>
<reference evidence="1 2" key="1">
    <citation type="submission" date="2020-01" db="EMBL/GenBank/DDBJ databases">
        <title>Genome sequence of Arachis hypogaea, cultivar Shitouqi.</title>
        <authorList>
            <person name="Zhuang W."/>
            <person name="Chen H."/>
            <person name="Varshney R."/>
            <person name="Wang D."/>
            <person name="Ming R."/>
        </authorList>
    </citation>
    <scope>NUCLEOTIDE SEQUENCE [LARGE SCALE GENOMIC DNA]</scope>
    <source>
        <tissue evidence="1">Young leaf</tissue>
    </source>
</reference>
<evidence type="ECO:0000313" key="1">
    <source>
        <dbReference type="EMBL" id="QHN79120.1"/>
    </source>
</evidence>
<protein>
    <submittedName>
        <fullName evidence="1">Uncharacterized protein</fullName>
    </submittedName>
</protein>
<gene>
    <name evidence="1" type="ORF">DS421_19g667370</name>
</gene>
<dbReference type="Proteomes" id="UP000464620">
    <property type="component" value="Chromosome B09"/>
</dbReference>